<dbReference type="SMART" id="SM00563">
    <property type="entry name" value="PlsC"/>
    <property type="match status" value="1"/>
</dbReference>
<reference evidence="8" key="1">
    <citation type="journal article" date="2019" name="Int. J. Syst. Evol. Microbiol.">
        <title>The Global Catalogue of Microorganisms (GCM) 10K type strain sequencing project: providing services to taxonomists for standard genome sequencing and annotation.</title>
        <authorList>
            <consortium name="The Broad Institute Genomics Platform"/>
            <consortium name="The Broad Institute Genome Sequencing Center for Infectious Disease"/>
            <person name="Wu L."/>
            <person name="Ma J."/>
        </authorList>
    </citation>
    <scope>NUCLEOTIDE SEQUENCE [LARGE SCALE GENOMIC DNA]</scope>
    <source>
        <strain evidence="8">KCTC 52042</strain>
    </source>
</reference>
<keyword evidence="8" id="KW-1185">Reference proteome</keyword>
<evidence type="ECO:0000256" key="2">
    <source>
        <dbReference type="ARBA" id="ARBA00022516"/>
    </source>
</evidence>
<proteinExistence type="predicted"/>
<organism evidence="7 8">
    <name type="scientific">Gracilimonas halophila</name>
    <dbReference type="NCBI Taxonomy" id="1834464"/>
    <lineage>
        <taxon>Bacteria</taxon>
        <taxon>Pseudomonadati</taxon>
        <taxon>Balneolota</taxon>
        <taxon>Balneolia</taxon>
        <taxon>Balneolales</taxon>
        <taxon>Balneolaceae</taxon>
        <taxon>Gracilimonas</taxon>
    </lineage>
</organism>
<dbReference type="EMBL" id="JBHULI010000024">
    <property type="protein sequence ID" value="MFD2532194.1"/>
    <property type="molecule type" value="Genomic_DNA"/>
</dbReference>
<evidence type="ECO:0000256" key="1">
    <source>
        <dbReference type="ARBA" id="ARBA00005189"/>
    </source>
</evidence>
<keyword evidence="3" id="KW-0808">Transferase</keyword>
<evidence type="ECO:0000256" key="3">
    <source>
        <dbReference type="ARBA" id="ARBA00022679"/>
    </source>
</evidence>
<name>A0ABW5JJ93_9BACT</name>
<evidence type="ECO:0000256" key="4">
    <source>
        <dbReference type="ARBA" id="ARBA00023098"/>
    </source>
</evidence>
<dbReference type="Proteomes" id="UP001597460">
    <property type="component" value="Unassembled WGS sequence"/>
</dbReference>
<evidence type="ECO:0000313" key="8">
    <source>
        <dbReference type="Proteomes" id="UP001597460"/>
    </source>
</evidence>
<dbReference type="PANTHER" id="PTHR10434:SF64">
    <property type="entry name" value="1-ACYL-SN-GLYCEROL-3-PHOSPHATE ACYLTRANSFERASE-RELATED"/>
    <property type="match status" value="1"/>
</dbReference>
<sequence>MISLLGKAVGLNYDKARGYLLRKWGRLCCLVLGIKLEIKGDPPDPPFLLVSNHLSYVDVFILFSRLRCLFVAKSDVKKWPVIGFIIKTCGILFIDRHRKRDVPRVNNLISENINEDQGIILFPEGTTSPGFEILPFRTSLLEFPAAHNFPVSYAAISYALIVMDNNTVYEKVCWWGDTPFFVHFFELLKMKGFKAIIHFGNESVIEDDRKRLAEKLHQRVQYSFEPVIKKKDFLEQHDEFEPLSF</sequence>
<dbReference type="RefSeq" id="WP_390300423.1">
    <property type="nucleotide sequence ID" value="NZ_JBHULI010000024.1"/>
</dbReference>
<dbReference type="CDD" id="cd07989">
    <property type="entry name" value="LPLAT_AGPAT-like"/>
    <property type="match status" value="1"/>
</dbReference>
<evidence type="ECO:0000256" key="5">
    <source>
        <dbReference type="ARBA" id="ARBA00023315"/>
    </source>
</evidence>
<keyword evidence="2" id="KW-0444">Lipid biosynthesis</keyword>
<dbReference type="SUPFAM" id="SSF69593">
    <property type="entry name" value="Glycerol-3-phosphate (1)-acyltransferase"/>
    <property type="match status" value="1"/>
</dbReference>
<dbReference type="PANTHER" id="PTHR10434">
    <property type="entry name" value="1-ACYL-SN-GLYCEROL-3-PHOSPHATE ACYLTRANSFERASE"/>
    <property type="match status" value="1"/>
</dbReference>
<dbReference type="Pfam" id="PF01553">
    <property type="entry name" value="Acyltransferase"/>
    <property type="match status" value="1"/>
</dbReference>
<dbReference type="InterPro" id="IPR002123">
    <property type="entry name" value="Plipid/glycerol_acylTrfase"/>
</dbReference>
<keyword evidence="5 7" id="KW-0012">Acyltransferase</keyword>
<protein>
    <submittedName>
        <fullName evidence="7">Lysophospholipid acyltransferase family protein</fullName>
    </submittedName>
</protein>
<keyword evidence="4" id="KW-0443">Lipid metabolism</keyword>
<comment type="pathway">
    <text evidence="1">Lipid metabolism.</text>
</comment>
<accession>A0ABW5JJ93</accession>
<comment type="caution">
    <text evidence="7">The sequence shown here is derived from an EMBL/GenBank/DDBJ whole genome shotgun (WGS) entry which is preliminary data.</text>
</comment>
<gene>
    <name evidence="7" type="ORF">ACFSVN_07030</name>
</gene>
<evidence type="ECO:0000259" key="6">
    <source>
        <dbReference type="SMART" id="SM00563"/>
    </source>
</evidence>
<evidence type="ECO:0000313" key="7">
    <source>
        <dbReference type="EMBL" id="MFD2532194.1"/>
    </source>
</evidence>
<feature type="domain" description="Phospholipid/glycerol acyltransferase" evidence="6">
    <location>
        <begin position="47"/>
        <end position="159"/>
    </location>
</feature>
<dbReference type="GO" id="GO:0016746">
    <property type="term" value="F:acyltransferase activity"/>
    <property type="evidence" value="ECO:0007669"/>
    <property type="project" value="UniProtKB-KW"/>
</dbReference>